<feature type="region of interest" description="Disordered" evidence="1">
    <location>
        <begin position="207"/>
        <end position="234"/>
    </location>
</feature>
<feature type="region of interest" description="Disordered" evidence="1">
    <location>
        <begin position="1"/>
        <end position="67"/>
    </location>
</feature>
<proteinExistence type="predicted"/>
<name>A0A565CMI6_9BRAS</name>
<dbReference type="OrthoDB" id="10305869at2759"/>
<feature type="compositionally biased region" description="Polar residues" evidence="1">
    <location>
        <begin position="11"/>
        <end position="25"/>
    </location>
</feature>
<reference evidence="2" key="1">
    <citation type="submission" date="2019-07" db="EMBL/GenBank/DDBJ databases">
        <authorList>
            <person name="Dittberner H."/>
        </authorList>
    </citation>
    <scope>NUCLEOTIDE SEQUENCE [LARGE SCALE GENOMIC DNA]</scope>
</reference>
<organism evidence="2 3">
    <name type="scientific">Arabis nemorensis</name>
    <dbReference type="NCBI Taxonomy" id="586526"/>
    <lineage>
        <taxon>Eukaryota</taxon>
        <taxon>Viridiplantae</taxon>
        <taxon>Streptophyta</taxon>
        <taxon>Embryophyta</taxon>
        <taxon>Tracheophyta</taxon>
        <taxon>Spermatophyta</taxon>
        <taxon>Magnoliopsida</taxon>
        <taxon>eudicotyledons</taxon>
        <taxon>Gunneridae</taxon>
        <taxon>Pentapetalae</taxon>
        <taxon>rosids</taxon>
        <taxon>malvids</taxon>
        <taxon>Brassicales</taxon>
        <taxon>Brassicaceae</taxon>
        <taxon>Arabideae</taxon>
        <taxon>Arabis</taxon>
    </lineage>
</organism>
<dbReference type="Proteomes" id="UP000489600">
    <property type="component" value="Unassembled WGS sequence"/>
</dbReference>
<feature type="region of interest" description="Disordered" evidence="1">
    <location>
        <begin position="315"/>
        <end position="335"/>
    </location>
</feature>
<gene>
    <name evidence="2" type="ORF">ANE_LOCUS25313</name>
</gene>
<keyword evidence="3" id="KW-1185">Reference proteome</keyword>
<feature type="compositionally biased region" description="Polar residues" evidence="1">
    <location>
        <begin position="36"/>
        <end position="49"/>
    </location>
</feature>
<dbReference type="AlphaFoldDB" id="A0A565CMI6"/>
<sequence length="352" mass="38673">MSEAMDDDIPSSDSSEYSITITSEDGSGYIADGSEGANSADSGDISMTNGEGEEGDAGDDSEQDYSPTPYIVYNLQTESQNLPALEEVLNQSKHKWLYSQDVAHICNFPSDLTLTKQTIKFYNQGLYLFHKWTPPDEYNWEAISEILAKKTIGPFATGVRTTLYRRVYQLSGSLQSEYVLVHYRVSYLDDSITSCDDSGISVIVLDSDNSNGDHTSDEDFIGEGNEDSTNEQDNLEDCKNHSTKFLQTLSLDDALPGTISNNFCHPKNDDFSLYAHAGNVILIGFSPDEMEELAHEYEASTNSDAAQLGTFMKYEDQSETSSSHGGVTAPGPVSVAQLPELEDNVSNSLFFC</sequence>
<feature type="compositionally biased region" description="Acidic residues" evidence="1">
    <location>
        <begin position="1"/>
        <end position="10"/>
    </location>
</feature>
<evidence type="ECO:0000313" key="3">
    <source>
        <dbReference type="Proteomes" id="UP000489600"/>
    </source>
</evidence>
<evidence type="ECO:0000313" key="2">
    <source>
        <dbReference type="EMBL" id="VVB14869.1"/>
    </source>
</evidence>
<accession>A0A565CMI6</accession>
<protein>
    <submittedName>
        <fullName evidence="2">Uncharacterized protein</fullName>
    </submittedName>
</protein>
<dbReference type="EMBL" id="CABITT030000008">
    <property type="protein sequence ID" value="VVB14869.1"/>
    <property type="molecule type" value="Genomic_DNA"/>
</dbReference>
<feature type="compositionally biased region" description="Acidic residues" evidence="1">
    <location>
        <begin position="216"/>
        <end position="234"/>
    </location>
</feature>
<comment type="caution">
    <text evidence="2">The sequence shown here is derived from an EMBL/GenBank/DDBJ whole genome shotgun (WGS) entry which is preliminary data.</text>
</comment>
<evidence type="ECO:0000256" key="1">
    <source>
        <dbReference type="SAM" id="MobiDB-lite"/>
    </source>
</evidence>
<feature type="compositionally biased region" description="Acidic residues" evidence="1">
    <location>
        <begin position="51"/>
        <end position="63"/>
    </location>
</feature>